<dbReference type="OrthoDB" id="3078228at2"/>
<evidence type="ECO:0000313" key="2">
    <source>
        <dbReference type="Proteomes" id="UP000182409"/>
    </source>
</evidence>
<evidence type="ECO:0000313" key="1">
    <source>
        <dbReference type="EMBL" id="SEB70926.1"/>
    </source>
</evidence>
<reference evidence="1 2" key="1">
    <citation type="submission" date="2016-10" db="EMBL/GenBank/DDBJ databases">
        <authorList>
            <person name="de Groot N.N."/>
        </authorList>
    </citation>
    <scope>NUCLEOTIDE SEQUENCE [LARGE SCALE GENOMIC DNA]</scope>
    <source>
        <strain evidence="1 2">AB35.6</strain>
    </source>
</reference>
<protein>
    <submittedName>
        <fullName evidence="1">Uncharacterized protein</fullName>
    </submittedName>
</protein>
<dbReference type="Proteomes" id="UP000182409">
    <property type="component" value="Unassembled WGS sequence"/>
</dbReference>
<accession>A0A1H4LK57</accession>
<sequence>MHAANNYLYGIGKAVRQAVIDNSEAQALGLFLLADANDYFQSAAVTFFDALRGIELGYFSWATVKLYFVFYSLRARLALNRECIFYAGHSPLALEASDNASPVKLSGTTHKAVISRFSSRFPNDYFLSQDIGGKPPLDWLMALREDANYRNSRFSEPVAPSHLTFAATNDLRKVLTAYTTDDVYVFDEQHAIVAYPFKMLKALRQAMPSAPLAFNEADFLRQSLRDHEGNQATLECLLI</sequence>
<dbReference type="RefSeq" id="WP_139285141.1">
    <property type="nucleotide sequence ID" value="NZ_FNSD01000001.1"/>
</dbReference>
<dbReference type="EMBL" id="FNSD01000001">
    <property type="protein sequence ID" value="SEB70926.1"/>
    <property type="molecule type" value="Genomic_DNA"/>
</dbReference>
<organism evidence="1 2">
    <name type="scientific">Terriglobus roseus</name>
    <dbReference type="NCBI Taxonomy" id="392734"/>
    <lineage>
        <taxon>Bacteria</taxon>
        <taxon>Pseudomonadati</taxon>
        <taxon>Acidobacteriota</taxon>
        <taxon>Terriglobia</taxon>
        <taxon>Terriglobales</taxon>
        <taxon>Acidobacteriaceae</taxon>
        <taxon>Terriglobus</taxon>
    </lineage>
</organism>
<name>A0A1H4LK57_9BACT</name>
<gene>
    <name evidence="1" type="ORF">SAMN05443244_1622</name>
</gene>
<proteinExistence type="predicted"/>
<dbReference type="AlphaFoldDB" id="A0A1H4LK57"/>